<sequence length="216" mass="23962">MTLEQTLIQGLAASIETVINTALRYDPSSRQKLSQIDEVLAVTVTSSPKLSLYLRGHEEGVAVLYYCETPVSAHLQGSALALLTLFKQPTNLAGSGVTLIGSTTLLQQWQHILHKLDIDWEDAISQSIGDIAGPLMASGIRKSAQWAKAQAQEQPRLMTEYLQEELKLTPSPPEAEHFYQAIGHLKLDVDRVSARIKKIRQTWHQYTASTSKEDVE</sequence>
<comment type="pathway">
    <text evidence="1">Cofactor biosynthesis; ubiquinone biosynthesis.</text>
</comment>
<accession>A0A1D2QQX0</accession>
<dbReference type="PANTHER" id="PTHR38693:SF1">
    <property type="entry name" value="UBIQUINONE BIOSYNTHESIS ACCESSORY FACTOR UBIJ"/>
    <property type="match status" value="1"/>
</dbReference>
<dbReference type="EMBL" id="MDLC01000016">
    <property type="protein sequence ID" value="ODS23985.1"/>
    <property type="molecule type" value="Genomic_DNA"/>
</dbReference>
<comment type="similarity">
    <text evidence="1">Belongs to the UbiJ family.</text>
</comment>
<gene>
    <name evidence="1" type="primary">ubiJ</name>
    <name evidence="3" type="ORF">AB835_06145</name>
</gene>
<dbReference type="InterPro" id="IPR003033">
    <property type="entry name" value="SCP2_sterol-bd_dom"/>
</dbReference>
<dbReference type="AlphaFoldDB" id="A0A1D2QQX0"/>
<dbReference type="Proteomes" id="UP000242502">
    <property type="component" value="Unassembled WGS sequence"/>
</dbReference>
<comment type="function">
    <text evidence="1">Required for ubiquinone (coenzyme Q) biosynthesis. Binds hydrophobic ubiquinone biosynthetic intermediates via its SCP2 domain and is essential for the stability of the Ubi complex. May constitute a docking platform where Ubi enzymes assemble and access their SCP2-bound polyprenyl substrates.</text>
</comment>
<evidence type="ECO:0000313" key="4">
    <source>
        <dbReference type="Proteomes" id="UP000242502"/>
    </source>
</evidence>
<dbReference type="PANTHER" id="PTHR38693">
    <property type="entry name" value="UBIQUINONE BIOSYNTHESIS PROTEIN UBIJ"/>
    <property type="match status" value="1"/>
</dbReference>
<keyword evidence="1" id="KW-0963">Cytoplasm</keyword>
<evidence type="ECO:0000256" key="1">
    <source>
        <dbReference type="HAMAP-Rule" id="MF_02215"/>
    </source>
</evidence>
<feature type="domain" description="SCP2" evidence="2">
    <location>
        <begin position="19"/>
        <end position="112"/>
    </location>
</feature>
<evidence type="ECO:0000313" key="3">
    <source>
        <dbReference type="EMBL" id="ODS23985.1"/>
    </source>
</evidence>
<name>A0A1D2QQX0_9GAMM</name>
<comment type="subcellular location">
    <subcellularLocation>
        <location evidence="1">Cytoplasm</location>
    </subcellularLocation>
</comment>
<protein>
    <recommendedName>
        <fullName evidence="1">Ubiquinone biosynthesis accessory factor UbiJ</fullName>
    </recommendedName>
</protein>
<dbReference type="InterPro" id="IPR038989">
    <property type="entry name" value="UbiJ"/>
</dbReference>
<keyword evidence="1" id="KW-0831">Ubiquinone biosynthesis</keyword>
<dbReference type="STRING" id="62101.AB835_06145"/>
<evidence type="ECO:0000259" key="2">
    <source>
        <dbReference type="Pfam" id="PF02036"/>
    </source>
</evidence>
<dbReference type="UniPathway" id="UPA00232"/>
<dbReference type="GO" id="GO:0005737">
    <property type="term" value="C:cytoplasm"/>
    <property type="evidence" value="ECO:0007669"/>
    <property type="project" value="UniProtKB-SubCell"/>
</dbReference>
<proteinExistence type="inferred from homology"/>
<dbReference type="HAMAP" id="MF_02215">
    <property type="entry name" value="UbiJ"/>
    <property type="match status" value="1"/>
</dbReference>
<dbReference type="GO" id="GO:0006744">
    <property type="term" value="P:ubiquinone biosynthetic process"/>
    <property type="evidence" value="ECO:0007669"/>
    <property type="project" value="UniProtKB-UniRule"/>
</dbReference>
<comment type="caution">
    <text evidence="3">The sequence shown here is derived from an EMBL/GenBank/DDBJ whole genome shotgun (WGS) entry which is preliminary data.</text>
</comment>
<reference evidence="3 4" key="1">
    <citation type="journal article" date="2016" name="Appl. Environ. Microbiol.">
        <title>Lack of Overt Genome Reduction in the Bryostatin-Producing Bryozoan Symbiont "Candidatus Endobugula sertula".</title>
        <authorList>
            <person name="Miller I.J."/>
            <person name="Vanee N."/>
            <person name="Fong S.S."/>
            <person name="Lim-Fong G.E."/>
            <person name="Kwan J.C."/>
        </authorList>
    </citation>
    <scope>NUCLEOTIDE SEQUENCE [LARGE SCALE GENOMIC DNA]</scope>
    <source>
        <strain evidence="3">AB1-4</strain>
    </source>
</reference>
<organism evidence="3 4">
    <name type="scientific">Candidatus Endobugula sertula</name>
    <name type="common">Bugula neritina bacterial symbiont</name>
    <dbReference type="NCBI Taxonomy" id="62101"/>
    <lineage>
        <taxon>Bacteria</taxon>
        <taxon>Pseudomonadati</taxon>
        <taxon>Pseudomonadota</taxon>
        <taxon>Gammaproteobacteria</taxon>
        <taxon>Cellvibrionales</taxon>
        <taxon>Cellvibrionaceae</taxon>
        <taxon>Candidatus Endobugula</taxon>
    </lineage>
</organism>
<dbReference type="Pfam" id="PF02036">
    <property type="entry name" value="SCP2"/>
    <property type="match status" value="1"/>
</dbReference>